<comment type="similarity">
    <text evidence="1">Belongs to the ABC transporter superfamily.</text>
</comment>
<dbReference type="OrthoDB" id="9805029at2"/>
<dbReference type="InterPro" id="IPR050107">
    <property type="entry name" value="ABC_carbohydrate_import_ATPase"/>
</dbReference>
<dbReference type="GO" id="GO:0005524">
    <property type="term" value="F:ATP binding"/>
    <property type="evidence" value="ECO:0007669"/>
    <property type="project" value="UniProtKB-KW"/>
</dbReference>
<keyword evidence="2" id="KW-0547">Nucleotide-binding</keyword>
<protein>
    <recommendedName>
        <fullName evidence="5">ABC transporter domain-containing protein</fullName>
    </recommendedName>
</protein>
<dbReference type="PROSITE" id="PS50893">
    <property type="entry name" value="ABC_TRANSPORTER_2"/>
    <property type="match status" value="2"/>
</dbReference>
<accession>A0A1C7P0G8</accession>
<sequence>MRSRPFVELTAVSKSFVPGHPVLEDITLAFRRGEIHAVLGENGAGKSTLLNILFGMHQPDMGGILLDGRQVVHRSPADAISNRIGMVHQHFKLVASFTVAENLRLAAPATIRKTLRNDADIARIADDFGLPVDPSTIVSSLPLSLQQRVEILKALINRAELILFDEPTTILNPAEIDAFYGVLTQIATEGRAVVVVTHHLEEVLDHAQHVSVIRRGKLISSAPVGNRKRSDLVREIVGKDIDLTAPLEREGGAEGPIELRLENIDVAPTQSSSGLRGASLTLRSGEVVGVAGVEGNGQRELFEVLAGLRKPDSGTVEARHAHKDGRAFAGLVPEDRHHEGLVLDLPVSINLLLNKIGQTPYAKRGRLIHSRINAAAEHMRTQSDVRTRSIHVTPRTLSGGNQQKIVLARAMNEDAPVVIVYQPTRGLDVAASEDVLKKLRLAANAGKAVLIISSNLDEIIRISDRIVVLFAGRTVGEVTSTTSREDIGDLMTGGRQTRTEHRS</sequence>
<keyword evidence="7" id="KW-1185">Reference proteome</keyword>
<dbReference type="PANTHER" id="PTHR43790">
    <property type="entry name" value="CARBOHYDRATE TRANSPORT ATP-BINDING PROTEIN MG119-RELATED"/>
    <property type="match status" value="1"/>
</dbReference>
<dbReference type="EMBL" id="LGLV01000009">
    <property type="protein sequence ID" value="OBZ94708.1"/>
    <property type="molecule type" value="Genomic_DNA"/>
</dbReference>
<gene>
    <name evidence="6" type="ORF">ADU59_14955</name>
</gene>
<dbReference type="SMART" id="SM00382">
    <property type="entry name" value="AAA"/>
    <property type="match status" value="1"/>
</dbReference>
<dbReference type="SUPFAM" id="SSF52540">
    <property type="entry name" value="P-loop containing nucleoside triphosphate hydrolases"/>
    <property type="match status" value="2"/>
</dbReference>
<evidence type="ECO:0000256" key="1">
    <source>
        <dbReference type="ARBA" id="ARBA00005417"/>
    </source>
</evidence>
<dbReference type="AlphaFoldDB" id="A0A1C7P0G8"/>
<dbReference type="InterPro" id="IPR003439">
    <property type="entry name" value="ABC_transporter-like_ATP-bd"/>
</dbReference>
<dbReference type="GO" id="GO:0016887">
    <property type="term" value="F:ATP hydrolysis activity"/>
    <property type="evidence" value="ECO:0007669"/>
    <property type="project" value="InterPro"/>
</dbReference>
<comment type="caution">
    <text evidence="6">The sequence shown here is derived from an EMBL/GenBank/DDBJ whole genome shotgun (WGS) entry which is preliminary data.</text>
</comment>
<proteinExistence type="inferred from homology"/>
<name>A0A1C7P0G8_9HYPH</name>
<evidence type="ECO:0000256" key="4">
    <source>
        <dbReference type="SAM" id="MobiDB-lite"/>
    </source>
</evidence>
<dbReference type="Proteomes" id="UP000093111">
    <property type="component" value="Unassembled WGS sequence"/>
</dbReference>
<dbReference type="PANTHER" id="PTHR43790:SF4">
    <property type="entry name" value="GUANOSINE IMPORT ATP-BINDING PROTEIN NUPO"/>
    <property type="match status" value="1"/>
</dbReference>
<feature type="region of interest" description="Disordered" evidence="4">
    <location>
        <begin position="484"/>
        <end position="503"/>
    </location>
</feature>
<dbReference type="STRING" id="1612624.ADU59_14955"/>
<dbReference type="Pfam" id="PF00005">
    <property type="entry name" value="ABC_tran"/>
    <property type="match status" value="2"/>
</dbReference>
<evidence type="ECO:0000313" key="6">
    <source>
        <dbReference type="EMBL" id="OBZ94708.1"/>
    </source>
</evidence>
<dbReference type="InterPro" id="IPR027417">
    <property type="entry name" value="P-loop_NTPase"/>
</dbReference>
<reference evidence="6 7" key="1">
    <citation type="journal article" date="2016" name="Syst. Appl. Microbiol.">
        <title>Pararhizobium polonicum sp. nov. isolated from tumors on stone fruit rootstocks.</title>
        <authorList>
            <person name="Pulawska J."/>
            <person name="Kuzmanovic N."/>
            <person name="Willems A."/>
            <person name="Pothier J.F."/>
        </authorList>
    </citation>
    <scope>NUCLEOTIDE SEQUENCE [LARGE SCALE GENOMIC DNA]</scope>
    <source>
        <strain evidence="6 7">F5.1</strain>
    </source>
</reference>
<keyword evidence="3" id="KW-0067">ATP-binding</keyword>
<feature type="domain" description="ABC transporter" evidence="5">
    <location>
        <begin position="259"/>
        <end position="496"/>
    </location>
</feature>
<evidence type="ECO:0000256" key="2">
    <source>
        <dbReference type="ARBA" id="ARBA00022741"/>
    </source>
</evidence>
<feature type="domain" description="ABC transporter" evidence="5">
    <location>
        <begin position="7"/>
        <end position="240"/>
    </location>
</feature>
<dbReference type="PATRIC" id="fig|1612624.7.peg.4908"/>
<dbReference type="PROSITE" id="PS00211">
    <property type="entry name" value="ABC_TRANSPORTER_1"/>
    <property type="match status" value="1"/>
</dbReference>
<organism evidence="6 7">
    <name type="scientific">Pararhizobium polonicum</name>
    <dbReference type="NCBI Taxonomy" id="1612624"/>
    <lineage>
        <taxon>Bacteria</taxon>
        <taxon>Pseudomonadati</taxon>
        <taxon>Pseudomonadota</taxon>
        <taxon>Alphaproteobacteria</taxon>
        <taxon>Hyphomicrobiales</taxon>
        <taxon>Rhizobiaceae</taxon>
        <taxon>Rhizobium/Agrobacterium group</taxon>
        <taxon>Pararhizobium</taxon>
    </lineage>
</organism>
<evidence type="ECO:0000259" key="5">
    <source>
        <dbReference type="PROSITE" id="PS50893"/>
    </source>
</evidence>
<dbReference type="InterPro" id="IPR003593">
    <property type="entry name" value="AAA+_ATPase"/>
</dbReference>
<dbReference type="CDD" id="cd03215">
    <property type="entry name" value="ABC_Carb_Monos_II"/>
    <property type="match status" value="1"/>
</dbReference>
<dbReference type="Gene3D" id="3.40.50.300">
    <property type="entry name" value="P-loop containing nucleotide triphosphate hydrolases"/>
    <property type="match status" value="2"/>
</dbReference>
<dbReference type="CDD" id="cd03216">
    <property type="entry name" value="ABC_Carb_Monos_I"/>
    <property type="match status" value="1"/>
</dbReference>
<evidence type="ECO:0000256" key="3">
    <source>
        <dbReference type="ARBA" id="ARBA00022840"/>
    </source>
</evidence>
<evidence type="ECO:0000313" key="7">
    <source>
        <dbReference type="Proteomes" id="UP000093111"/>
    </source>
</evidence>
<dbReference type="InterPro" id="IPR017871">
    <property type="entry name" value="ABC_transporter-like_CS"/>
</dbReference>